<dbReference type="Gene3D" id="3.30.565.10">
    <property type="entry name" value="Histidine kinase-like ATPase, C-terminal domain"/>
    <property type="match status" value="1"/>
</dbReference>
<dbReference type="SUPFAM" id="SSF55874">
    <property type="entry name" value="ATPase domain of HSP90 chaperone/DNA topoisomerase II/histidine kinase"/>
    <property type="match status" value="1"/>
</dbReference>
<evidence type="ECO:0000256" key="1">
    <source>
        <dbReference type="ARBA" id="ARBA00022441"/>
    </source>
</evidence>
<evidence type="ECO:0000313" key="4">
    <source>
        <dbReference type="EMBL" id="QOY43218.1"/>
    </source>
</evidence>
<keyword evidence="2" id="KW-0677">Repeat</keyword>
<feature type="compositionally biased region" description="Polar residues" evidence="3">
    <location>
        <begin position="1097"/>
        <end position="1108"/>
    </location>
</feature>
<accession>A0A7S7LK55</accession>
<feature type="compositionally biased region" description="Basic and acidic residues" evidence="3">
    <location>
        <begin position="1109"/>
        <end position="1120"/>
    </location>
</feature>
<dbReference type="InterPro" id="IPR036890">
    <property type="entry name" value="HATPase_C_sf"/>
</dbReference>
<dbReference type="PANTHER" id="PTHR46093">
    <property type="entry name" value="ACYL-COA-BINDING DOMAIN-CONTAINING PROTEIN 5"/>
    <property type="match status" value="1"/>
</dbReference>
<dbReference type="PANTHER" id="PTHR46093:SF18">
    <property type="entry name" value="FIBRONECTIN TYPE-III DOMAIN-CONTAINING PROTEIN"/>
    <property type="match status" value="1"/>
</dbReference>
<dbReference type="AlphaFoldDB" id="A0A7S7LK55"/>
<sequence>MKQITALKEQMKDQEENKGDIHNTQIFLENGTLMLIKDDRTALRRLDLENCNAMQIPSAPDFKLYYRTGSEDTEGGGACNRLRVQIVAISKKLNNEEEKGDLNLISSVLKEKLNHWNKELELRTEIAYIQKNIRIGNEYAVTKLPTFLSLLNALCSDKVTTGEQRKRIRDTVNLFLMGEIRYDDIFLIFSKILGDQVLHHLIASLEGPLENDGSLDFSWMARSFEFKKEISPFEKLLSYTDIQNFLKDSIKLFPLNGFDPLDIPNVGYSSVKCGQYLIFLGGIKSSKRENGIRNISLYSFDKINVLNTETLKVSSFICPGTTPKSTIHHSSNLLMSQSGPKILLSGGLYWDESSKEFKFSDTTSVFDMKTRGWKILDGCANTPRFLHTSLTYPQHSTGKSSQFIIVFGGLTKSLTEISPSNDLWVFSTKFNSWTQVAVLPAPNSTQTELPMPRFGHSMAWISEKTFLIYGGETRTKEEDDNYVGALLNDIWSFTINSNDHDIENLNIRGHWTKISSTGSPRPASSLHACISLSFLKNDSRIEKVTDMILGSTDDSNNTNQLLFIGGCSSPLIKSYPIHLNDQEPASEDSKHNQDWFLYNIEGSKFELHSKNEAQMGIFDINSKKWTGIENLKVSNPSPTSKSMLTPLIEQDDFSNMTILGGTSLIFETTSINKNTVIPCILLQMLDKSNLKAKGSQRRFFALSLLGLEPYFSTAHDETDLNLEQNNAGLITEEPTISESVSKYLKPKANKNFSISASVFSPFSSSQSWIFGAIAHLTDNSFSTEVNSSIFEISICKNYISVIDNGSGLCYEDLNRLFKHFGTDSCGSMDECLTDSKNSSPLKMYGLGFKHAFSRLSDTCMVFTKTSNYIGVGLLCKSIMKSENLIENRYWTPICYWYSDTMKPLIPKGSSISEYEENQRLILKYGFVKDPSLFCDHFNSIDSCSGTKMLFSLDEKYIKLHPTQYLEVSDKGMNLLNQGNSLIDSNHLNSCVFSIPEEEMNTQSSESTNSTISPFWKSERYSIDYSLSTYLSWLYLNKTQKIFCQGRLISHDDKSESLSLYDFLTQNLNQPVELSRIYKNGSNDGAFALIGKLCSSSKNDEQNTTMTTESEIRENNAERPNDISSASSKISKSEKIFEAGILLYYNGRLIRRLEHTFPCTKPKELNEFQLTALINVPHWLKPASNKQEFLLERTGIFEEFQDHIRELISVYINIHHDQSKLKAWEAEFNNSSSEDSSLIRPNKIPKLEG</sequence>
<name>A0A7S7LK55_CRYPV</name>
<dbReference type="InterPro" id="IPR015915">
    <property type="entry name" value="Kelch-typ_b-propeller"/>
</dbReference>
<evidence type="ECO:0000313" key="5">
    <source>
        <dbReference type="Proteomes" id="UP000593906"/>
    </source>
</evidence>
<proteinExistence type="predicted"/>
<dbReference type="EMBL" id="CP044421">
    <property type="protein sequence ID" value="QOY43218.1"/>
    <property type="molecule type" value="Genomic_DNA"/>
</dbReference>
<keyword evidence="1" id="KW-0880">Kelch repeat</keyword>
<organism evidence="4 5">
    <name type="scientific">Cryptosporidium parvum</name>
    <dbReference type="NCBI Taxonomy" id="5807"/>
    <lineage>
        <taxon>Eukaryota</taxon>
        <taxon>Sar</taxon>
        <taxon>Alveolata</taxon>
        <taxon>Apicomplexa</taxon>
        <taxon>Conoidasida</taxon>
        <taxon>Coccidia</taxon>
        <taxon>Eucoccidiorida</taxon>
        <taxon>Eimeriorina</taxon>
        <taxon>Cryptosporidiidae</taxon>
        <taxon>Cryptosporidium</taxon>
    </lineage>
</organism>
<dbReference type="Proteomes" id="UP000593906">
    <property type="component" value="Chromosome 2"/>
</dbReference>
<dbReference type="VEuPathDB" id="CryptoDB:CPATCC_0030690"/>
<evidence type="ECO:0000256" key="3">
    <source>
        <dbReference type="SAM" id="MobiDB-lite"/>
    </source>
</evidence>
<dbReference type="OMA" id="IGPRSHY"/>
<evidence type="ECO:0000256" key="2">
    <source>
        <dbReference type="ARBA" id="ARBA00022737"/>
    </source>
</evidence>
<feature type="region of interest" description="Disordered" evidence="3">
    <location>
        <begin position="1097"/>
        <end position="1125"/>
    </location>
</feature>
<dbReference type="Gene3D" id="2.120.10.80">
    <property type="entry name" value="Kelch-type beta propeller"/>
    <property type="match status" value="1"/>
</dbReference>
<dbReference type="SUPFAM" id="SSF117281">
    <property type="entry name" value="Kelch motif"/>
    <property type="match status" value="1"/>
</dbReference>
<reference evidence="4 5" key="1">
    <citation type="submission" date="2019-09" db="EMBL/GenBank/DDBJ databases">
        <title>Consistent, comparative and evidence-based genome assembly and annotation for Cryptosporidium parvum, C. hominis and C. tyzzeri.</title>
        <authorList>
            <person name="Baptista R.P."/>
            <person name="Li Y."/>
            <person name="Sateriale A."/>
            <person name="Ansell B."/>
            <person name="Jex A."/>
            <person name="Sanders M."/>
            <person name="Brooks K."/>
            <person name="Tracey A."/>
            <person name="Berriman M."/>
            <person name="Striepen B."/>
            <person name="Cotton J.A."/>
            <person name="Kissinger J.C."/>
        </authorList>
    </citation>
    <scope>NUCLEOTIDE SEQUENCE [LARGE SCALE GENOMIC DNA]</scope>
    <source>
        <strain evidence="4 5">IOWA-ATCC</strain>
    </source>
</reference>
<protein>
    <submittedName>
        <fullName evidence="4">Uncharacterized protein</fullName>
    </submittedName>
</protein>
<gene>
    <name evidence="4" type="ORF">CPATCC_000944</name>
</gene>
<dbReference type="Pfam" id="PF24681">
    <property type="entry name" value="Kelch_KLHDC2_KLHL20_DRC7"/>
    <property type="match status" value="1"/>
</dbReference>